<dbReference type="PROSITE" id="PS51635">
    <property type="entry name" value="PNPLA"/>
    <property type="match status" value="1"/>
</dbReference>
<dbReference type="InterPro" id="IPR002641">
    <property type="entry name" value="PNPLA_dom"/>
</dbReference>
<dbReference type="Proteomes" id="UP000290378">
    <property type="component" value="Unassembled WGS sequence"/>
</dbReference>
<feature type="short sequence motif" description="DGA/G" evidence="1">
    <location>
        <begin position="153"/>
        <end position="155"/>
    </location>
</feature>
<dbReference type="Pfam" id="PF01734">
    <property type="entry name" value="Patatin"/>
    <property type="match status" value="1"/>
</dbReference>
<keyword evidence="1" id="KW-0378">Hydrolase</keyword>
<keyword evidence="3" id="KW-1185">Reference proteome</keyword>
<keyword evidence="1" id="KW-0442">Lipid degradation</keyword>
<dbReference type="GO" id="GO:0016042">
    <property type="term" value="P:lipid catabolic process"/>
    <property type="evidence" value="ECO:0007669"/>
    <property type="project" value="UniProtKB-UniRule"/>
</dbReference>
<proteinExistence type="predicted"/>
<dbReference type="RefSeq" id="WP_129012293.1">
    <property type="nucleotide sequence ID" value="NZ_CBCSEI010000002.1"/>
</dbReference>
<dbReference type="InterPro" id="IPR050301">
    <property type="entry name" value="NTE"/>
</dbReference>
<comment type="caution">
    <text evidence="1">Lacks conserved residue(s) required for the propagation of feature annotation.</text>
</comment>
<evidence type="ECO:0000313" key="2">
    <source>
        <dbReference type="EMBL" id="RXI42997.1"/>
    </source>
</evidence>
<sequence length="253" mass="28521">MQLNNIAFALGGGASRGAFHLGVLDFCEQQNIDIKAYSGSSIGAIIAASHASGIRAKEQLKIFSSKDVKQALKFNYFKNGLLKIDTSNKIIKELLPIEKLEDIPKPIWLSAYDIKKKQLHYFNSGDTVTLCMASSALIPLFKPISYEGMYLIDGGLFDNLPIKPLQNKGYDIHTLDLFAKESKIGTKNKNPIKNIKRLLFKQLHQNHKHSIENTNYYLGSPHIKNFSLFTFQELEECFKLGVKEAQNHFLDTL</sequence>
<dbReference type="PANTHER" id="PTHR14226:SF78">
    <property type="entry name" value="SLR0060 PROTEIN"/>
    <property type="match status" value="1"/>
</dbReference>
<evidence type="ECO:0000256" key="1">
    <source>
        <dbReference type="PROSITE-ProRule" id="PRU01161"/>
    </source>
</evidence>
<feature type="short sequence motif" description="GXSXG" evidence="1">
    <location>
        <begin position="39"/>
        <end position="43"/>
    </location>
</feature>
<dbReference type="SUPFAM" id="SSF52151">
    <property type="entry name" value="FabD/lysophospholipase-like"/>
    <property type="match status" value="1"/>
</dbReference>
<dbReference type="EMBL" id="NXII01000001">
    <property type="protein sequence ID" value="RXI42997.1"/>
    <property type="molecule type" value="Genomic_DNA"/>
</dbReference>
<evidence type="ECO:0000313" key="3">
    <source>
        <dbReference type="Proteomes" id="UP000290378"/>
    </source>
</evidence>
<feature type="active site" description="Proton acceptor" evidence="1">
    <location>
        <position position="153"/>
    </location>
</feature>
<dbReference type="PANTHER" id="PTHR14226">
    <property type="entry name" value="NEUROPATHY TARGET ESTERASE/SWISS CHEESE D.MELANOGASTER"/>
    <property type="match status" value="1"/>
</dbReference>
<protein>
    <submittedName>
        <fullName evidence="2">Patatin</fullName>
    </submittedName>
</protein>
<gene>
    <name evidence="2" type="ORF">CP963_00040</name>
</gene>
<dbReference type="Gene3D" id="3.40.1090.10">
    <property type="entry name" value="Cytosolic phospholipase A2 catalytic domain"/>
    <property type="match status" value="1"/>
</dbReference>
<dbReference type="AlphaFoldDB" id="A0A6M8NR01"/>
<accession>A0A6M8NR01</accession>
<feature type="active site" description="Nucleophile" evidence="1">
    <location>
        <position position="41"/>
    </location>
</feature>
<dbReference type="GO" id="GO:0016787">
    <property type="term" value="F:hydrolase activity"/>
    <property type="evidence" value="ECO:0007669"/>
    <property type="project" value="UniProtKB-UniRule"/>
</dbReference>
<name>A0A6M8NR01_9BACT</name>
<dbReference type="InterPro" id="IPR016035">
    <property type="entry name" value="Acyl_Trfase/lysoPLipase"/>
</dbReference>
<reference evidence="2 3" key="1">
    <citation type="submission" date="2017-09" db="EMBL/GenBank/DDBJ databases">
        <title>Genomics of the genus Arcobacter.</title>
        <authorList>
            <person name="Perez-Cataluna A."/>
            <person name="Figueras M.J."/>
            <person name="Salas-Masso N."/>
        </authorList>
    </citation>
    <scope>NUCLEOTIDE SEQUENCE [LARGE SCALE GENOMIC DNA]</scope>
    <source>
        <strain evidence="2 3">CECT 7834</strain>
    </source>
</reference>
<organism evidence="2 3">
    <name type="scientific">Arcobacter cloacae</name>
    <dbReference type="NCBI Taxonomy" id="1054034"/>
    <lineage>
        <taxon>Bacteria</taxon>
        <taxon>Pseudomonadati</taxon>
        <taxon>Campylobacterota</taxon>
        <taxon>Epsilonproteobacteria</taxon>
        <taxon>Campylobacterales</taxon>
        <taxon>Arcobacteraceae</taxon>
        <taxon>Arcobacter</taxon>
    </lineage>
</organism>
<comment type="caution">
    <text evidence="2">The sequence shown here is derived from an EMBL/GenBank/DDBJ whole genome shotgun (WGS) entry which is preliminary data.</text>
</comment>
<keyword evidence="1" id="KW-0443">Lipid metabolism</keyword>